<keyword evidence="4" id="KW-1185">Reference proteome</keyword>
<organism evidence="3 4">
    <name type="scientific">Terrihabitans rhizophilus</name>
    <dbReference type="NCBI Taxonomy" id="3092662"/>
    <lineage>
        <taxon>Bacteria</taxon>
        <taxon>Pseudomonadati</taxon>
        <taxon>Pseudomonadota</taxon>
        <taxon>Alphaproteobacteria</taxon>
        <taxon>Hyphomicrobiales</taxon>
        <taxon>Terrihabitans</taxon>
    </lineage>
</organism>
<dbReference type="Proteomes" id="UP001274321">
    <property type="component" value="Unassembled WGS sequence"/>
</dbReference>
<feature type="compositionally biased region" description="Basic and acidic residues" evidence="1">
    <location>
        <begin position="152"/>
        <end position="169"/>
    </location>
</feature>
<sequence>MKTVFSAVATAALLTVLGAPAHAQTFENIMTDLGLQKKKEQFINYGERAPLVLPPTYDQLPPPEDSKGLTAANAQWPKDPDAARRAQELADEEIPDQFKRKYTENAAEEIYAINRQERRVIGQPQGQDYVPASARENQLLSPQELRAAKKVKKEDPTVFVQEPERKRITDPPVGYRTPSPNQPYVPGEVDENGKPKQGLLSKLNPFK</sequence>
<keyword evidence="2" id="KW-0732">Signal</keyword>
<evidence type="ECO:0000313" key="3">
    <source>
        <dbReference type="EMBL" id="MDX6806904.1"/>
    </source>
</evidence>
<proteinExistence type="predicted"/>
<feature type="signal peptide" evidence="2">
    <location>
        <begin position="1"/>
        <end position="23"/>
    </location>
</feature>
<evidence type="ECO:0000313" key="4">
    <source>
        <dbReference type="Proteomes" id="UP001274321"/>
    </source>
</evidence>
<feature type="region of interest" description="Disordered" evidence="1">
    <location>
        <begin position="135"/>
        <end position="207"/>
    </location>
</feature>
<protein>
    <recommendedName>
        <fullName evidence="5">DUF3035 domain-containing protein</fullName>
    </recommendedName>
</protein>
<accession>A0ABU4RS53</accession>
<dbReference type="RefSeq" id="WP_319845024.1">
    <property type="nucleotide sequence ID" value="NZ_JAXAFJ010000007.1"/>
</dbReference>
<dbReference type="EMBL" id="JAXAFJ010000007">
    <property type="protein sequence ID" value="MDX6806904.1"/>
    <property type="molecule type" value="Genomic_DNA"/>
</dbReference>
<reference evidence="3 4" key="1">
    <citation type="submission" date="2023-11" db="EMBL/GenBank/DDBJ databases">
        <authorList>
            <person name="Bao R."/>
        </authorList>
    </citation>
    <scope>NUCLEOTIDE SEQUENCE [LARGE SCALE GENOMIC DNA]</scope>
    <source>
        <strain evidence="3 4">PJ23</strain>
    </source>
</reference>
<name>A0ABU4RS53_9HYPH</name>
<evidence type="ECO:0000256" key="2">
    <source>
        <dbReference type="SAM" id="SignalP"/>
    </source>
</evidence>
<feature type="region of interest" description="Disordered" evidence="1">
    <location>
        <begin position="56"/>
        <end position="84"/>
    </location>
</feature>
<comment type="caution">
    <text evidence="3">The sequence shown here is derived from an EMBL/GenBank/DDBJ whole genome shotgun (WGS) entry which is preliminary data.</text>
</comment>
<feature type="chain" id="PRO_5045921538" description="DUF3035 domain-containing protein" evidence="2">
    <location>
        <begin position="24"/>
        <end position="207"/>
    </location>
</feature>
<evidence type="ECO:0008006" key="5">
    <source>
        <dbReference type="Google" id="ProtNLM"/>
    </source>
</evidence>
<evidence type="ECO:0000256" key="1">
    <source>
        <dbReference type="SAM" id="MobiDB-lite"/>
    </source>
</evidence>
<gene>
    <name evidence="3" type="ORF">SCD90_12590</name>
</gene>